<keyword evidence="9 10" id="KW-0472">Membrane</keyword>
<feature type="transmembrane region" description="Helical" evidence="10">
    <location>
        <begin position="182"/>
        <end position="203"/>
    </location>
</feature>
<feature type="transmembrane region" description="Helical" evidence="10">
    <location>
        <begin position="30"/>
        <end position="48"/>
    </location>
</feature>
<feature type="transmembrane region" description="Helical" evidence="10">
    <location>
        <begin position="151"/>
        <end position="170"/>
    </location>
</feature>
<dbReference type="Gene3D" id="3.40.50.720">
    <property type="entry name" value="NAD(P)-binding Rossmann-like Domain"/>
    <property type="match status" value="1"/>
</dbReference>
<evidence type="ECO:0000256" key="7">
    <source>
        <dbReference type="ARBA" id="ARBA00022989"/>
    </source>
</evidence>
<dbReference type="InterPro" id="IPR006153">
    <property type="entry name" value="Cation/H_exchanger_TM"/>
</dbReference>
<keyword evidence="8" id="KW-0406">Ion transport</keyword>
<protein>
    <submittedName>
        <fullName evidence="12">Cation:proton antiporter</fullName>
    </submittedName>
</protein>
<feature type="transmembrane region" description="Helical" evidence="10">
    <location>
        <begin position="54"/>
        <end position="73"/>
    </location>
</feature>
<keyword evidence="2" id="KW-0813">Transport</keyword>
<gene>
    <name evidence="12" type="ORF">ACFODK_12410</name>
</gene>
<feature type="transmembrane region" description="Helical" evidence="10">
    <location>
        <begin position="294"/>
        <end position="317"/>
    </location>
</feature>
<feature type="domain" description="RCK N-terminal" evidence="11">
    <location>
        <begin position="409"/>
        <end position="527"/>
    </location>
</feature>
<reference evidence="13" key="1">
    <citation type="journal article" date="2019" name="Int. J. Syst. Evol. Microbiol.">
        <title>The Global Catalogue of Microorganisms (GCM) 10K type strain sequencing project: providing services to taxonomists for standard genome sequencing and annotation.</title>
        <authorList>
            <consortium name="The Broad Institute Genomics Platform"/>
            <consortium name="The Broad Institute Genome Sequencing Center for Infectious Disease"/>
            <person name="Wu L."/>
            <person name="Ma J."/>
        </authorList>
    </citation>
    <scope>NUCLEOTIDE SEQUENCE [LARGE SCALE GENOMIC DNA]</scope>
    <source>
        <strain evidence="13">KCTC 52606</strain>
    </source>
</reference>
<dbReference type="Pfam" id="PF00999">
    <property type="entry name" value="Na_H_Exchanger"/>
    <property type="match status" value="1"/>
</dbReference>
<feature type="transmembrane region" description="Helical" evidence="10">
    <location>
        <begin position="85"/>
        <end position="106"/>
    </location>
</feature>
<evidence type="ECO:0000256" key="2">
    <source>
        <dbReference type="ARBA" id="ARBA00022448"/>
    </source>
</evidence>
<keyword evidence="3" id="KW-0050">Antiport</keyword>
<dbReference type="Proteomes" id="UP001595378">
    <property type="component" value="Unassembled WGS sequence"/>
</dbReference>
<dbReference type="PROSITE" id="PS51201">
    <property type="entry name" value="RCK_N"/>
    <property type="match status" value="1"/>
</dbReference>
<dbReference type="SUPFAM" id="SSF51735">
    <property type="entry name" value="NAD(P)-binding Rossmann-fold domains"/>
    <property type="match status" value="1"/>
</dbReference>
<evidence type="ECO:0000256" key="5">
    <source>
        <dbReference type="ARBA" id="ARBA00022692"/>
    </source>
</evidence>
<evidence type="ECO:0000256" key="10">
    <source>
        <dbReference type="SAM" id="Phobius"/>
    </source>
</evidence>
<dbReference type="Gene3D" id="1.20.1530.20">
    <property type="match status" value="1"/>
</dbReference>
<evidence type="ECO:0000313" key="13">
    <source>
        <dbReference type="Proteomes" id="UP001595378"/>
    </source>
</evidence>
<evidence type="ECO:0000256" key="6">
    <source>
        <dbReference type="ARBA" id="ARBA00022958"/>
    </source>
</evidence>
<feature type="transmembrane region" description="Helical" evidence="10">
    <location>
        <begin position="112"/>
        <end position="130"/>
    </location>
</feature>
<dbReference type="RefSeq" id="WP_336918885.1">
    <property type="nucleotide sequence ID" value="NZ_JBANRN010000006.1"/>
</dbReference>
<keyword evidence="6" id="KW-0630">Potassium</keyword>
<dbReference type="InterPro" id="IPR036291">
    <property type="entry name" value="NAD(P)-bd_dom_sf"/>
</dbReference>
<dbReference type="PANTHER" id="PTHR46157:SF4">
    <property type="entry name" value="K(+) EFFLUX ANTIPORTER 3, CHLOROPLASTIC"/>
    <property type="match status" value="1"/>
</dbReference>
<dbReference type="InterPro" id="IPR003148">
    <property type="entry name" value="RCK_N"/>
</dbReference>
<evidence type="ECO:0000256" key="3">
    <source>
        <dbReference type="ARBA" id="ARBA00022449"/>
    </source>
</evidence>
<comment type="subcellular location">
    <subcellularLocation>
        <location evidence="1">Membrane</location>
        <topology evidence="1">Multi-pass membrane protein</topology>
    </subcellularLocation>
</comment>
<evidence type="ECO:0000256" key="1">
    <source>
        <dbReference type="ARBA" id="ARBA00004141"/>
    </source>
</evidence>
<name>A0ABV7EG57_9SPHN</name>
<keyword evidence="5 10" id="KW-0812">Transmembrane</keyword>
<feature type="transmembrane region" description="Helical" evidence="10">
    <location>
        <begin position="329"/>
        <end position="348"/>
    </location>
</feature>
<feature type="transmembrane region" description="Helical" evidence="10">
    <location>
        <begin position="360"/>
        <end position="381"/>
    </location>
</feature>
<keyword evidence="7 10" id="KW-1133">Transmembrane helix</keyword>
<feature type="transmembrane region" description="Helical" evidence="10">
    <location>
        <begin position="6"/>
        <end position="23"/>
    </location>
</feature>
<dbReference type="InterPro" id="IPR038770">
    <property type="entry name" value="Na+/solute_symporter_sf"/>
</dbReference>
<proteinExistence type="predicted"/>
<feature type="transmembrane region" description="Helical" evidence="10">
    <location>
        <begin position="215"/>
        <end position="233"/>
    </location>
</feature>
<keyword evidence="4" id="KW-0633">Potassium transport</keyword>
<evidence type="ECO:0000259" key="11">
    <source>
        <dbReference type="PROSITE" id="PS51201"/>
    </source>
</evidence>
<keyword evidence="13" id="KW-1185">Reference proteome</keyword>
<accession>A0ABV7EG57</accession>
<dbReference type="EMBL" id="JBHRSU010000035">
    <property type="protein sequence ID" value="MFC3101692.1"/>
    <property type="molecule type" value="Genomic_DNA"/>
</dbReference>
<evidence type="ECO:0000313" key="12">
    <source>
        <dbReference type="EMBL" id="MFC3101692.1"/>
    </source>
</evidence>
<dbReference type="PANTHER" id="PTHR46157">
    <property type="entry name" value="K(+) EFFLUX ANTIPORTER 3, CHLOROPLASTIC"/>
    <property type="match status" value="1"/>
</dbReference>
<sequence>MHQFVVDFAILLTAALAAVLVAVRLHLSPTVGYLLAGIIAGPGAWGLVGQSASMVLLAELGIAVLMFFIGLEFSWSRLMAERRSVFGFGGAQVALTATLAGALLQLWAGLDLLASLIIGGALAMSSTAIVHKHLIEREESATRFGIASTGALVLQDVAALALLGALAVLAGPGGHAGEGAGVSQLVVGFAALAAVALLARPTLGRLLALAARTRSNEVFLITALAILLAAALGAEKVGLSLPLGAFVVGVILAESDFRHQLEEEIRPFRDLLLGIFFITTGMSLDLGATLSQPLVVLAGAIAIVLGKFVLVWLIALAQGQAPRDRVRSALLLAHCGELSLLLLGQATIGGALPVAWGQPLLSMVALSMILGAVIVHFSPYLTAMLARSAGEEVDHTGEADSRRATSGLTRHVILVGCGTKGRTLAQALEASGTPYVAIERDYECFKRARSEGLNVIFGDGQRKALIEAAGLDRASALVLFVRRPEAAARLLHDIGRDESRGCAIIASCRDSSSVEALLAAGATYVFPESLAASLALAREAMRAAGMAEAEVDACIRTLRQTWIPAEGLLEHTPVRI</sequence>
<evidence type="ECO:0000256" key="9">
    <source>
        <dbReference type="ARBA" id="ARBA00023136"/>
    </source>
</evidence>
<evidence type="ECO:0000256" key="4">
    <source>
        <dbReference type="ARBA" id="ARBA00022538"/>
    </source>
</evidence>
<evidence type="ECO:0000256" key="8">
    <source>
        <dbReference type="ARBA" id="ARBA00023065"/>
    </source>
</evidence>
<dbReference type="Pfam" id="PF02254">
    <property type="entry name" value="TrkA_N"/>
    <property type="match status" value="1"/>
</dbReference>
<organism evidence="12 13">
    <name type="scientific">Alteraurantiacibacter lauratis</name>
    <dbReference type="NCBI Taxonomy" id="2054627"/>
    <lineage>
        <taxon>Bacteria</taxon>
        <taxon>Pseudomonadati</taxon>
        <taxon>Pseudomonadota</taxon>
        <taxon>Alphaproteobacteria</taxon>
        <taxon>Sphingomonadales</taxon>
        <taxon>Erythrobacteraceae</taxon>
        <taxon>Alteraurantiacibacter</taxon>
    </lineage>
</organism>
<comment type="caution">
    <text evidence="12">The sequence shown here is derived from an EMBL/GenBank/DDBJ whole genome shotgun (WGS) entry which is preliminary data.</text>
</comment>